<name>A0A9D2GUJ1_9BACT</name>
<protein>
    <submittedName>
        <fullName evidence="2">2-hydroxyacyl-CoA dehydratase</fullName>
    </submittedName>
</protein>
<reference evidence="2" key="1">
    <citation type="journal article" date="2021" name="PeerJ">
        <title>Extensive microbial diversity within the chicken gut microbiome revealed by metagenomics and culture.</title>
        <authorList>
            <person name="Gilroy R."/>
            <person name="Ravi A."/>
            <person name="Getino M."/>
            <person name="Pursley I."/>
            <person name="Horton D.L."/>
            <person name="Alikhan N.F."/>
            <person name="Baker D."/>
            <person name="Gharbi K."/>
            <person name="Hall N."/>
            <person name="Watson M."/>
            <person name="Adriaenssens E.M."/>
            <person name="Foster-Nyarko E."/>
            <person name="Jarju S."/>
            <person name="Secka A."/>
            <person name="Antonio M."/>
            <person name="Oren A."/>
            <person name="Chaudhuri R.R."/>
            <person name="La Ragione R."/>
            <person name="Hildebrand F."/>
            <person name="Pallen M.J."/>
        </authorList>
    </citation>
    <scope>NUCLEOTIDE SEQUENCE</scope>
    <source>
        <strain evidence="2">ChiW4-1371</strain>
    </source>
</reference>
<comment type="caution">
    <text evidence="2">The sequence shown here is derived from an EMBL/GenBank/DDBJ whole genome shotgun (WGS) entry which is preliminary data.</text>
</comment>
<proteinExistence type="inferred from homology"/>
<accession>A0A9D2GUJ1</accession>
<dbReference type="Gene3D" id="3.40.50.11890">
    <property type="match status" value="1"/>
</dbReference>
<dbReference type="InterPro" id="IPR010327">
    <property type="entry name" value="FldB/FldC_alpha/beta"/>
</dbReference>
<dbReference type="EMBL" id="DXAQ01000087">
    <property type="protein sequence ID" value="HIZ89409.1"/>
    <property type="molecule type" value="Genomic_DNA"/>
</dbReference>
<organism evidence="2 3">
    <name type="scientific">Candidatus Mucispirillum faecigallinarum</name>
    <dbReference type="NCBI Taxonomy" id="2838699"/>
    <lineage>
        <taxon>Bacteria</taxon>
        <taxon>Pseudomonadati</taxon>
        <taxon>Deferribacterota</taxon>
        <taxon>Deferribacteres</taxon>
        <taxon>Deferribacterales</taxon>
        <taxon>Mucispirillaceae</taxon>
        <taxon>Mucispirillum</taxon>
    </lineage>
</organism>
<dbReference type="Pfam" id="PF06050">
    <property type="entry name" value="HGD-D"/>
    <property type="match status" value="1"/>
</dbReference>
<reference evidence="2" key="2">
    <citation type="submission" date="2021-04" db="EMBL/GenBank/DDBJ databases">
        <authorList>
            <person name="Gilroy R."/>
        </authorList>
    </citation>
    <scope>NUCLEOTIDE SEQUENCE</scope>
    <source>
        <strain evidence="2">ChiW4-1371</strain>
    </source>
</reference>
<dbReference type="PANTHER" id="PTHR30548:SF3">
    <property type="entry name" value="2-HYDROXYACYL-COA DEHYDRATASE"/>
    <property type="match status" value="1"/>
</dbReference>
<evidence type="ECO:0000313" key="3">
    <source>
        <dbReference type="Proteomes" id="UP000824176"/>
    </source>
</evidence>
<comment type="similarity">
    <text evidence="1">Belongs to the FldB/FldC dehydratase alpha/beta subunit family.</text>
</comment>
<dbReference type="Proteomes" id="UP000824176">
    <property type="component" value="Unassembled WGS sequence"/>
</dbReference>
<feature type="non-terminal residue" evidence="2">
    <location>
        <position position="194"/>
    </location>
</feature>
<evidence type="ECO:0000313" key="2">
    <source>
        <dbReference type="EMBL" id="HIZ89409.1"/>
    </source>
</evidence>
<dbReference type="PANTHER" id="PTHR30548">
    <property type="entry name" value="2-HYDROXYGLUTARYL-COA DEHYDRATASE, D-COMPONENT-RELATED"/>
    <property type="match status" value="1"/>
</dbReference>
<evidence type="ECO:0000256" key="1">
    <source>
        <dbReference type="ARBA" id="ARBA00005806"/>
    </source>
</evidence>
<gene>
    <name evidence="2" type="ORF">H9804_05655</name>
</gene>
<dbReference type="AlphaFoldDB" id="A0A9D2GUJ1"/>
<sequence length="194" mass="21722">MKKIGFTTTIPVEFILAGGNIPVDLNNVFVCSKSPAQLIDEAQNDGLPRNLCSWIKGLYAVAVKEKAVDEVISVTNGDCSNTHALTELYSANNITVHPFAYPYEEKEPYTALKQQMENLGKALGVTLDDVTEYSKITDKVRKKLKKIDEMTVQGYITGFENHLYLVSSTDFNSDLDKFSKDLDDLIEKAYKRNI</sequence>